<dbReference type="Gene3D" id="3.40.140.10">
    <property type="entry name" value="Cytidine Deaminase, domain 2"/>
    <property type="match status" value="1"/>
</dbReference>
<dbReference type="GO" id="GO:0008237">
    <property type="term" value="F:metallopeptidase activity"/>
    <property type="evidence" value="ECO:0007669"/>
    <property type="project" value="InterPro"/>
</dbReference>
<feature type="domain" description="EIF3F/CSN6-like C-terminal" evidence="3">
    <location>
        <begin position="147"/>
        <end position="258"/>
    </location>
</feature>
<dbReference type="EMBL" id="MPUH01000016">
    <property type="protein sequence ID" value="OMJ95131.1"/>
    <property type="molecule type" value="Genomic_DNA"/>
</dbReference>
<dbReference type="GO" id="GO:0008180">
    <property type="term" value="C:COP9 signalosome"/>
    <property type="evidence" value="ECO:0007669"/>
    <property type="project" value="TreeGrafter"/>
</dbReference>
<comment type="similarity">
    <text evidence="1">Belongs to the peptidase M67A family. CSN6 subfamily.</text>
</comment>
<evidence type="ECO:0000313" key="5">
    <source>
        <dbReference type="Proteomes" id="UP000187209"/>
    </source>
</evidence>
<dbReference type="InterPro" id="IPR000555">
    <property type="entry name" value="JAMM/MPN+_dom"/>
</dbReference>
<evidence type="ECO:0000259" key="2">
    <source>
        <dbReference type="Pfam" id="PF01398"/>
    </source>
</evidence>
<evidence type="ECO:0000259" key="3">
    <source>
        <dbReference type="Pfam" id="PF13012"/>
    </source>
</evidence>
<accession>A0A1R2D1L7</accession>
<evidence type="ECO:0000256" key="1">
    <source>
        <dbReference type="ARBA" id="ARBA00010893"/>
    </source>
</evidence>
<dbReference type="InterPro" id="IPR024969">
    <property type="entry name" value="EIF3F/CSN6-like_C"/>
</dbReference>
<dbReference type="Proteomes" id="UP000187209">
    <property type="component" value="Unassembled WGS sequence"/>
</dbReference>
<proteinExistence type="inferred from homology"/>
<sequence length="269" mass="31058">MNISDQYTRSFAENSEQTRNFGVLVGSIKDRSIHIQNSFEAPSFNNTGVIQLDLEFIEKRMSMVLEIFPNYEFLGWYSTGHYSPQDMEIQKSLINFSEHLLYLNFNTTLTTSEELLPVDIYETHVIVSENITNHEFRKVAYSIETTDAERISVDFVSRKGAGTGGDTSQYSSDLNNFLSAMRLFKKRLSLLLHLVKNNAKVRSSRKIMRKVHEISNQIPVTPAYEIDRELNREISEELLVVLVSAMTKGSYHLSELVDKFQMMNNERFD</sequence>
<dbReference type="PANTHER" id="PTHR10540">
    <property type="entry name" value="EUKARYOTIC TRANSLATION INITIATION FACTOR 3 SUBUNIT F-RELATED"/>
    <property type="match status" value="1"/>
</dbReference>
<organism evidence="4 5">
    <name type="scientific">Stentor coeruleus</name>
    <dbReference type="NCBI Taxonomy" id="5963"/>
    <lineage>
        <taxon>Eukaryota</taxon>
        <taxon>Sar</taxon>
        <taxon>Alveolata</taxon>
        <taxon>Ciliophora</taxon>
        <taxon>Postciliodesmatophora</taxon>
        <taxon>Heterotrichea</taxon>
        <taxon>Heterotrichida</taxon>
        <taxon>Stentoridae</taxon>
        <taxon>Stentor</taxon>
    </lineage>
</organism>
<name>A0A1R2D1L7_9CILI</name>
<evidence type="ECO:0008006" key="6">
    <source>
        <dbReference type="Google" id="ProtNLM"/>
    </source>
</evidence>
<gene>
    <name evidence="4" type="ORF">SteCoe_1493</name>
</gene>
<dbReference type="AlphaFoldDB" id="A0A1R2D1L7"/>
<dbReference type="PANTHER" id="PTHR10540:SF8">
    <property type="entry name" value="COP9 SIGNALOSOME COMPLEX SUBUNIT 6"/>
    <property type="match status" value="1"/>
</dbReference>
<comment type="caution">
    <text evidence="4">The sequence shown here is derived from an EMBL/GenBank/DDBJ whole genome shotgun (WGS) entry which is preliminary data.</text>
</comment>
<evidence type="ECO:0000313" key="4">
    <source>
        <dbReference type="EMBL" id="OMJ95131.1"/>
    </source>
</evidence>
<feature type="domain" description="JAB1/MPN/MOV34 metalloenzyme" evidence="2">
    <location>
        <begin position="6"/>
        <end position="95"/>
    </location>
</feature>
<dbReference type="Pfam" id="PF13012">
    <property type="entry name" value="MitMem_reg"/>
    <property type="match status" value="1"/>
</dbReference>
<reference evidence="4 5" key="1">
    <citation type="submission" date="2016-11" db="EMBL/GenBank/DDBJ databases">
        <title>The macronuclear genome of Stentor coeruleus: a giant cell with tiny introns.</title>
        <authorList>
            <person name="Slabodnick M."/>
            <person name="Ruby J.G."/>
            <person name="Reiff S.B."/>
            <person name="Swart E.C."/>
            <person name="Gosai S."/>
            <person name="Prabakaran S."/>
            <person name="Witkowska E."/>
            <person name="Larue G.E."/>
            <person name="Fisher S."/>
            <person name="Freeman R.M."/>
            <person name="Gunawardena J."/>
            <person name="Chu W."/>
            <person name="Stover N.A."/>
            <person name="Gregory B.D."/>
            <person name="Nowacki M."/>
            <person name="Derisi J."/>
            <person name="Roy S.W."/>
            <person name="Marshall W.F."/>
            <person name="Sood P."/>
        </authorList>
    </citation>
    <scope>NUCLEOTIDE SEQUENCE [LARGE SCALE GENOMIC DNA]</scope>
    <source>
        <strain evidence="4">WM001</strain>
    </source>
</reference>
<dbReference type="OrthoDB" id="1378at2759"/>
<dbReference type="Pfam" id="PF01398">
    <property type="entry name" value="JAB"/>
    <property type="match status" value="1"/>
</dbReference>
<keyword evidence="5" id="KW-1185">Reference proteome</keyword>
<protein>
    <recommendedName>
        <fullName evidence="6">MPN domain-containing protein</fullName>
    </recommendedName>
</protein>